<proteinExistence type="predicted"/>
<dbReference type="SUPFAM" id="SSF49503">
    <property type="entry name" value="Cupredoxins"/>
    <property type="match status" value="1"/>
</dbReference>
<comment type="caution">
    <text evidence="2">The sequence shown here is derived from an EMBL/GenBank/DDBJ whole genome shotgun (WGS) entry which is preliminary data.</text>
</comment>
<gene>
    <name evidence="2" type="primary">gb17498</name>
    <name evidence="2" type="ORF">PR202_gb17498</name>
</gene>
<protein>
    <recommendedName>
        <fullName evidence="1">Phytocyanin domain-containing protein</fullName>
    </recommendedName>
</protein>
<dbReference type="Proteomes" id="UP001054889">
    <property type="component" value="Unassembled WGS sequence"/>
</dbReference>
<keyword evidence="3" id="KW-1185">Reference proteome</keyword>
<reference evidence="2" key="2">
    <citation type="submission" date="2021-12" db="EMBL/GenBank/DDBJ databases">
        <title>Resequencing data analysis of finger millet.</title>
        <authorList>
            <person name="Hatakeyama M."/>
            <person name="Aluri S."/>
            <person name="Balachadran M.T."/>
            <person name="Sivarajan S.R."/>
            <person name="Poveda L."/>
            <person name="Shimizu-Inatsugi R."/>
            <person name="Schlapbach R."/>
            <person name="Sreeman S.M."/>
            <person name="Shimizu K.K."/>
        </authorList>
    </citation>
    <scope>NUCLEOTIDE SEQUENCE</scope>
</reference>
<dbReference type="AlphaFoldDB" id="A0AAV5F352"/>
<sequence length="192" mass="21305">MLVTSHKRPLPSSAAIWPSAPTTKLTGGRVPRVRVLRELTSEIMEAVGSRAALVAAAVVALLVLVPEASRADRFVVGDAARWTWGYNYTDWVIKKGPFFLNDSLVFMYDPPNATVHAHSVYMMRNLADYQSCNLKAAKLVAGVMQGTGSGFEFVLKKRKPHYFVCGERNGIHCTMGQMKFIVKPKHSSCRDY</sequence>
<reference evidence="2" key="1">
    <citation type="journal article" date="2018" name="DNA Res.">
        <title>Multiple hybrid de novo genome assembly of finger millet, an orphan allotetraploid crop.</title>
        <authorList>
            <person name="Hatakeyama M."/>
            <person name="Aluri S."/>
            <person name="Balachadran M.T."/>
            <person name="Sivarajan S.R."/>
            <person name="Patrignani A."/>
            <person name="Gruter S."/>
            <person name="Poveda L."/>
            <person name="Shimizu-Inatsugi R."/>
            <person name="Baeten J."/>
            <person name="Francoijs K.J."/>
            <person name="Nataraja K.N."/>
            <person name="Reddy Y.A.N."/>
            <person name="Phadnis S."/>
            <person name="Ravikumar R.L."/>
            <person name="Schlapbach R."/>
            <person name="Sreeman S.M."/>
            <person name="Shimizu K.K."/>
        </authorList>
    </citation>
    <scope>NUCLEOTIDE SEQUENCE</scope>
</reference>
<evidence type="ECO:0000259" key="1">
    <source>
        <dbReference type="PROSITE" id="PS51485"/>
    </source>
</evidence>
<evidence type="ECO:0000313" key="2">
    <source>
        <dbReference type="EMBL" id="GJN29284.1"/>
    </source>
</evidence>
<dbReference type="InterPro" id="IPR008972">
    <property type="entry name" value="Cupredoxin"/>
</dbReference>
<organism evidence="2 3">
    <name type="scientific">Eleusine coracana subsp. coracana</name>
    <dbReference type="NCBI Taxonomy" id="191504"/>
    <lineage>
        <taxon>Eukaryota</taxon>
        <taxon>Viridiplantae</taxon>
        <taxon>Streptophyta</taxon>
        <taxon>Embryophyta</taxon>
        <taxon>Tracheophyta</taxon>
        <taxon>Spermatophyta</taxon>
        <taxon>Magnoliopsida</taxon>
        <taxon>Liliopsida</taxon>
        <taxon>Poales</taxon>
        <taxon>Poaceae</taxon>
        <taxon>PACMAD clade</taxon>
        <taxon>Chloridoideae</taxon>
        <taxon>Cynodonteae</taxon>
        <taxon>Eleusininae</taxon>
        <taxon>Eleusine</taxon>
    </lineage>
</organism>
<dbReference type="PANTHER" id="PTHR34052:SF1">
    <property type="entry name" value="OS06G0216700 PROTEIN"/>
    <property type="match status" value="1"/>
</dbReference>
<dbReference type="Pfam" id="PF02298">
    <property type="entry name" value="Cu_bind_like"/>
    <property type="match status" value="1"/>
</dbReference>
<accession>A0AAV5F352</accession>
<name>A0AAV5F352_ELECO</name>
<dbReference type="InterPro" id="IPR003245">
    <property type="entry name" value="Phytocyanin_dom"/>
</dbReference>
<feature type="domain" description="Phytocyanin" evidence="1">
    <location>
        <begin position="72"/>
        <end position="186"/>
    </location>
</feature>
<dbReference type="PANTHER" id="PTHR34052">
    <property type="entry name" value="GLYCINE-RICH PROTEIN-LIKE"/>
    <property type="match status" value="1"/>
</dbReference>
<dbReference type="GO" id="GO:0009055">
    <property type="term" value="F:electron transfer activity"/>
    <property type="evidence" value="ECO:0007669"/>
    <property type="project" value="InterPro"/>
</dbReference>
<dbReference type="Gene3D" id="2.60.40.420">
    <property type="entry name" value="Cupredoxins - blue copper proteins"/>
    <property type="match status" value="1"/>
</dbReference>
<dbReference type="PROSITE" id="PS51485">
    <property type="entry name" value="PHYTOCYANIN"/>
    <property type="match status" value="1"/>
</dbReference>
<dbReference type="EMBL" id="BQKI01000081">
    <property type="protein sequence ID" value="GJN29284.1"/>
    <property type="molecule type" value="Genomic_DNA"/>
</dbReference>
<evidence type="ECO:0000313" key="3">
    <source>
        <dbReference type="Proteomes" id="UP001054889"/>
    </source>
</evidence>